<dbReference type="EMBL" id="CAUYUJ010018885">
    <property type="protein sequence ID" value="CAK0887021.1"/>
    <property type="molecule type" value="Genomic_DNA"/>
</dbReference>
<reference evidence="4" key="1">
    <citation type="submission" date="2023-10" db="EMBL/GenBank/DDBJ databases">
        <authorList>
            <person name="Chen Y."/>
            <person name="Shah S."/>
            <person name="Dougan E. K."/>
            <person name="Thang M."/>
            <person name="Chan C."/>
        </authorList>
    </citation>
    <scope>NUCLEOTIDE SEQUENCE [LARGE SCALE GENOMIC DNA]</scope>
</reference>
<protein>
    <recommendedName>
        <fullName evidence="3">CCHC-type domain-containing protein</fullName>
    </recommendedName>
</protein>
<accession>A0ABN9WPE5</accession>
<evidence type="ECO:0000313" key="4">
    <source>
        <dbReference type="EMBL" id="CAK0887021.1"/>
    </source>
</evidence>
<dbReference type="Gene3D" id="4.10.60.10">
    <property type="entry name" value="Zinc finger, CCHC-type"/>
    <property type="match status" value="1"/>
</dbReference>
<dbReference type="Proteomes" id="UP001189429">
    <property type="component" value="Unassembled WGS sequence"/>
</dbReference>
<organism evidence="4 5">
    <name type="scientific">Prorocentrum cordatum</name>
    <dbReference type="NCBI Taxonomy" id="2364126"/>
    <lineage>
        <taxon>Eukaryota</taxon>
        <taxon>Sar</taxon>
        <taxon>Alveolata</taxon>
        <taxon>Dinophyceae</taxon>
        <taxon>Prorocentrales</taxon>
        <taxon>Prorocentraceae</taxon>
        <taxon>Prorocentrum</taxon>
    </lineage>
</organism>
<evidence type="ECO:0000256" key="1">
    <source>
        <dbReference type="PROSITE-ProRule" id="PRU00047"/>
    </source>
</evidence>
<evidence type="ECO:0000259" key="3">
    <source>
        <dbReference type="PROSITE" id="PS50158"/>
    </source>
</evidence>
<proteinExistence type="predicted"/>
<gene>
    <name evidence="4" type="ORF">PCOR1329_LOCUS68215</name>
</gene>
<keyword evidence="1" id="KW-0862">Zinc</keyword>
<evidence type="ECO:0000256" key="2">
    <source>
        <dbReference type="SAM" id="MobiDB-lite"/>
    </source>
</evidence>
<evidence type="ECO:0000313" key="5">
    <source>
        <dbReference type="Proteomes" id="UP001189429"/>
    </source>
</evidence>
<sequence length="859" mass="95325">MLYTLLEGTAVDALEHVELDELAVDGGEEKLFAVLDARYPEREAADRVGDALESVFGLKIVKAELTSAYVGRAQTIFMKAKKEGVEIPDVAQGFLLLRGARLGGDRRAVVPAASERQWTFEKLALALKTVYPKVLPEHGVHLVEDDYVWEAAGEEHPPAASSQEEVDAFLAEVEQDREEPVEEDEAIQVLATWKETRVAVAEERKKRGLPPPQAPDLKKFSARVRCWACKQVGHFSKECPKRAGKSGGKGRFGQRFGVGFVESFFAGEKEADPWSEIEEILATWDDRGLGEQLTEDHFTRCARALIGLDTLSELIKTSGNDIEIDEDHKIPWRLGNHLEMVDAYVVPGQAGLFLSKPLQKKLGCTLDMENDELVFPKLGVRVLLQTTRGGHCEAVDEMRVASQASSRRPVIMEVFSPPGLTKWAKEFGFEDGGACDLQTGWGARQREDVSRLSCDLETKDPFLVSRSPPCGKLSPLQALTPEDRRKGPERFEREFQEVVSFIVLCLVTAEWQMMRGKHFILEQSRGSSAWGLKEMTYFLTEFSPFIAEAAACRFGTLDRVSGVPLAKVWRFASDLPEVAEEVGRQCRGGHGHQDVMDSAGGVKRSVWSQIYPDRLAKALVKGAYRARMENQSYNRQTAAHEAEAMGVGDQGKDEEADTEGKDRLARDDLYHGQPQTIEAGLRRLHVNLGHAPVPTMMRHLRHANATEGVLKMAAEFRCPECGVKADPKAVRPAAQDIAQPLLRSIGMDVKELPGWMPDQIAKALNIVCDTSSLQSMTPFDEGDDEVAADLLRLCRDNWIRPYLCPMWIRLDPAKPHVSKVFTSAMERDGTTILDTAGSAKEQNGKVERHDSGSPRCCAP</sequence>
<dbReference type="InterPro" id="IPR036875">
    <property type="entry name" value="Znf_CCHC_sf"/>
</dbReference>
<feature type="region of interest" description="Disordered" evidence="2">
    <location>
        <begin position="836"/>
        <end position="859"/>
    </location>
</feature>
<dbReference type="SUPFAM" id="SSF57756">
    <property type="entry name" value="Retrovirus zinc finger-like domains"/>
    <property type="match status" value="1"/>
</dbReference>
<keyword evidence="1" id="KW-0479">Metal-binding</keyword>
<dbReference type="PROSITE" id="PS50158">
    <property type="entry name" value="ZF_CCHC"/>
    <property type="match status" value="1"/>
</dbReference>
<feature type="domain" description="CCHC-type" evidence="3">
    <location>
        <begin position="225"/>
        <end position="241"/>
    </location>
</feature>
<dbReference type="InterPro" id="IPR001878">
    <property type="entry name" value="Znf_CCHC"/>
</dbReference>
<dbReference type="SMART" id="SM00343">
    <property type="entry name" value="ZnF_C2HC"/>
    <property type="match status" value="1"/>
</dbReference>
<dbReference type="Pfam" id="PF00098">
    <property type="entry name" value="zf-CCHC"/>
    <property type="match status" value="1"/>
</dbReference>
<comment type="caution">
    <text evidence="4">The sequence shown here is derived from an EMBL/GenBank/DDBJ whole genome shotgun (WGS) entry which is preliminary data.</text>
</comment>
<keyword evidence="5" id="KW-1185">Reference proteome</keyword>
<keyword evidence="1" id="KW-0863">Zinc-finger</keyword>
<feature type="compositionally biased region" description="Basic and acidic residues" evidence="2">
    <location>
        <begin position="842"/>
        <end position="852"/>
    </location>
</feature>
<name>A0ABN9WPE5_9DINO</name>